<gene>
    <name evidence="1" type="ORF">SPI_03803</name>
</gene>
<keyword evidence="2" id="KW-1185">Reference proteome</keyword>
<dbReference type="OrthoDB" id="5123901at2759"/>
<dbReference type="EMBL" id="AZHD01000005">
    <property type="protein sequence ID" value="OAA63640.1"/>
    <property type="molecule type" value="Genomic_DNA"/>
</dbReference>
<protein>
    <submittedName>
        <fullName evidence="1">Uncharacterized protein</fullName>
    </submittedName>
</protein>
<dbReference type="STRING" id="1081102.A0A162ML90"/>
<evidence type="ECO:0000313" key="1">
    <source>
        <dbReference type="EMBL" id="OAA63640.1"/>
    </source>
</evidence>
<dbReference type="AlphaFoldDB" id="A0A162ML90"/>
<accession>A0A162ML90</accession>
<reference evidence="1 2" key="1">
    <citation type="journal article" date="2016" name="Genome Biol. Evol.">
        <title>Divergent and convergent evolution of fungal pathogenicity.</title>
        <authorList>
            <person name="Shang Y."/>
            <person name="Xiao G."/>
            <person name="Zheng P."/>
            <person name="Cen K."/>
            <person name="Zhan S."/>
            <person name="Wang C."/>
        </authorList>
    </citation>
    <scope>NUCLEOTIDE SEQUENCE [LARGE SCALE GENOMIC DNA]</scope>
    <source>
        <strain evidence="1 2">RCEF 264</strain>
    </source>
</reference>
<organism evidence="1 2">
    <name type="scientific">Niveomyces insectorum RCEF 264</name>
    <dbReference type="NCBI Taxonomy" id="1081102"/>
    <lineage>
        <taxon>Eukaryota</taxon>
        <taxon>Fungi</taxon>
        <taxon>Dikarya</taxon>
        <taxon>Ascomycota</taxon>
        <taxon>Pezizomycotina</taxon>
        <taxon>Sordariomycetes</taxon>
        <taxon>Hypocreomycetidae</taxon>
        <taxon>Hypocreales</taxon>
        <taxon>Cordycipitaceae</taxon>
        <taxon>Niveomyces</taxon>
    </lineage>
</organism>
<name>A0A162ML90_9HYPO</name>
<proteinExistence type="predicted"/>
<dbReference type="Proteomes" id="UP000076874">
    <property type="component" value="Unassembled WGS sequence"/>
</dbReference>
<comment type="caution">
    <text evidence="1">The sequence shown here is derived from an EMBL/GenBank/DDBJ whole genome shotgun (WGS) entry which is preliminary data.</text>
</comment>
<sequence length="479" mass="54388">MIAGDEFVRMCAVYNIRALWERRKSTSTAIDVARGIWAHDIHIEGVRYVECLTDTPPGENLGNDENGDLFTPRELLAKGQVCDDTVLYVLEDYLGIRQIVAATPSRDLSTLTTASVDTIDERRTTWWKTVPIKRSDTLLASSDPVTTAWRTPPTPSRIASLRFVDYTPLCHKDEEWDAWHLTSVVCNEAGVTGYSAFWRGNAMSMRAHYASETDLSYYRHYDQPRNKQGFGIWVYFPLGPGERLAEVFVRRGDWDNYMGLVFRTNRDRDMVIGRRLLSSEVGSEPGSGSSGRLHFRHICSLPANRPARIHYNVSPHGVRRLALEEADPAWRPPARLAQLSPSPALPLSMQFAFLAQLGGVNRVTPSYKQHKHLCGDFMMCGLLFEYADKSRPPTSFGEFRLNKIGKPVDLSTARALYFGYFSDGRVSAHLTQVSTSPRTNTRTLTWIRIPLRGCAELWFDDFVSHIHRCDPVAARRWQR</sequence>
<evidence type="ECO:0000313" key="2">
    <source>
        <dbReference type="Proteomes" id="UP000076874"/>
    </source>
</evidence>